<evidence type="ECO:0000313" key="1">
    <source>
        <dbReference type="EMBL" id="MBW0461974.1"/>
    </source>
</evidence>
<dbReference type="AlphaFoldDB" id="A0A9Q3BB09"/>
<organism evidence="1 2">
    <name type="scientific">Austropuccinia psidii MF-1</name>
    <dbReference type="NCBI Taxonomy" id="1389203"/>
    <lineage>
        <taxon>Eukaryota</taxon>
        <taxon>Fungi</taxon>
        <taxon>Dikarya</taxon>
        <taxon>Basidiomycota</taxon>
        <taxon>Pucciniomycotina</taxon>
        <taxon>Pucciniomycetes</taxon>
        <taxon>Pucciniales</taxon>
        <taxon>Sphaerophragmiaceae</taxon>
        <taxon>Austropuccinia</taxon>
    </lineage>
</organism>
<protein>
    <submittedName>
        <fullName evidence="1">Uncharacterized protein</fullName>
    </submittedName>
</protein>
<gene>
    <name evidence="1" type="ORF">O181_001689</name>
</gene>
<proteinExistence type="predicted"/>
<dbReference type="EMBL" id="AVOT02000251">
    <property type="protein sequence ID" value="MBW0461974.1"/>
    <property type="molecule type" value="Genomic_DNA"/>
</dbReference>
<evidence type="ECO:0000313" key="2">
    <source>
        <dbReference type="Proteomes" id="UP000765509"/>
    </source>
</evidence>
<comment type="caution">
    <text evidence="1">The sequence shown here is derived from an EMBL/GenBank/DDBJ whole genome shotgun (WGS) entry which is preliminary data.</text>
</comment>
<sequence length="128" mass="14962">MSFHDPILVDFNDFTELVITLNKLHNIPPGCHHALNELSVETQQIGLQPLFLEPSPEPPIEEPFPNSLPLRIQGKLLVRCIRDLCSHIRSSPKQRNLFKKICEQTKDPKLMPLRILTTRWNYFFHQIK</sequence>
<keyword evidence="2" id="KW-1185">Reference proteome</keyword>
<name>A0A9Q3BB09_9BASI</name>
<dbReference type="Proteomes" id="UP000765509">
    <property type="component" value="Unassembled WGS sequence"/>
</dbReference>
<accession>A0A9Q3BB09</accession>
<reference evidence="1" key="1">
    <citation type="submission" date="2021-03" db="EMBL/GenBank/DDBJ databases">
        <title>Draft genome sequence of rust myrtle Austropuccinia psidii MF-1, a brazilian biotype.</title>
        <authorList>
            <person name="Quecine M.C."/>
            <person name="Pachon D.M.R."/>
            <person name="Bonatelli M.L."/>
            <person name="Correr F.H."/>
            <person name="Franceschini L.M."/>
            <person name="Leite T.F."/>
            <person name="Margarido G.R.A."/>
            <person name="Almeida C.A."/>
            <person name="Ferrarezi J.A."/>
            <person name="Labate C.A."/>
        </authorList>
    </citation>
    <scope>NUCLEOTIDE SEQUENCE</scope>
    <source>
        <strain evidence="1">MF-1</strain>
    </source>
</reference>